<keyword evidence="3" id="KW-0732">Signal</keyword>
<dbReference type="InterPro" id="IPR051553">
    <property type="entry name" value="Ran_GTPase-activating"/>
</dbReference>
<dbReference type="PROSITE" id="PS50012">
    <property type="entry name" value="RCC1_3"/>
    <property type="match status" value="6"/>
</dbReference>
<evidence type="ECO:0000259" key="4">
    <source>
        <dbReference type="Pfam" id="PF25390"/>
    </source>
</evidence>
<dbReference type="Proteomes" id="UP001317705">
    <property type="component" value="Chromosome"/>
</dbReference>
<dbReference type="SUPFAM" id="SSF50985">
    <property type="entry name" value="RCC1/BLIP-II"/>
    <property type="match status" value="1"/>
</dbReference>
<evidence type="ECO:0000256" key="2">
    <source>
        <dbReference type="ARBA" id="ARBA00022737"/>
    </source>
</evidence>
<dbReference type="InterPro" id="IPR009091">
    <property type="entry name" value="RCC1/BLIP-II"/>
</dbReference>
<keyword evidence="2" id="KW-0677">Repeat</keyword>
<gene>
    <name evidence="5" type="ORF">GURASL_14530</name>
</gene>
<accession>A0ABM8EJX8</accession>
<dbReference type="PROSITE" id="PS00626">
    <property type="entry name" value="RCC1_2"/>
    <property type="match status" value="1"/>
</dbReference>
<feature type="chain" id="PRO_5047473391" description="RCC1-like domain-containing protein" evidence="3">
    <location>
        <begin position="19"/>
        <end position="399"/>
    </location>
</feature>
<keyword evidence="6" id="KW-1185">Reference proteome</keyword>
<proteinExistence type="predicted"/>
<name>A0ABM8EJX8_9BACT</name>
<dbReference type="PANTHER" id="PTHR45982">
    <property type="entry name" value="REGULATOR OF CHROMOSOME CONDENSATION"/>
    <property type="match status" value="1"/>
</dbReference>
<dbReference type="RefSeq" id="WP_282003038.1">
    <property type="nucleotide sequence ID" value="NZ_AP027151.1"/>
</dbReference>
<evidence type="ECO:0000313" key="5">
    <source>
        <dbReference type="EMBL" id="BDV42530.1"/>
    </source>
</evidence>
<reference evidence="5 6" key="1">
    <citation type="submission" date="2022-12" db="EMBL/GenBank/DDBJ databases">
        <title>Polyphasic characterization of Geotalea uranireducens NIT-SL11 newly isolated from a complex of sewage sludge and microbially reduced graphene oxide.</title>
        <authorList>
            <person name="Xie L."/>
            <person name="Yoshida N."/>
            <person name="Meng L."/>
        </authorList>
    </citation>
    <scope>NUCLEOTIDE SEQUENCE [LARGE SCALE GENOMIC DNA]</scope>
    <source>
        <strain evidence="5 6">NIT-SL11</strain>
    </source>
</reference>
<dbReference type="Gene3D" id="2.130.10.30">
    <property type="entry name" value="Regulator of chromosome condensation 1/beta-lactamase-inhibitor protein II"/>
    <property type="match status" value="2"/>
</dbReference>
<organism evidence="5 6">
    <name type="scientific">Geotalea uraniireducens</name>
    <dbReference type="NCBI Taxonomy" id="351604"/>
    <lineage>
        <taxon>Bacteria</taxon>
        <taxon>Pseudomonadati</taxon>
        <taxon>Thermodesulfobacteriota</taxon>
        <taxon>Desulfuromonadia</taxon>
        <taxon>Geobacterales</taxon>
        <taxon>Geobacteraceae</taxon>
        <taxon>Geotalea</taxon>
    </lineage>
</organism>
<feature type="domain" description="RCC1-like" evidence="4">
    <location>
        <begin position="40"/>
        <end position="340"/>
    </location>
</feature>
<evidence type="ECO:0000256" key="3">
    <source>
        <dbReference type="SAM" id="SignalP"/>
    </source>
</evidence>
<dbReference type="PROSITE" id="PS51257">
    <property type="entry name" value="PROKAR_LIPOPROTEIN"/>
    <property type="match status" value="1"/>
</dbReference>
<dbReference type="InterPro" id="IPR000408">
    <property type="entry name" value="Reg_chr_condens"/>
</dbReference>
<keyword evidence="1" id="KW-0344">Guanine-nucleotide releasing factor</keyword>
<sequence length="399" mass="41423">MKRLFAMTAVLLSFLILAACGNGSLPFQDSSTFTSPYSAFTVIFRNNSTVVDTGLNSSGQLGDGTTSNYSSFRLNNLSFHPQGLATGSAHTVAFATPVLGNYSTVYCWGSNGYGQLGTNPSSTSYTGTPVKVGGFGDQVAAVAAGGGHSMALTAGGLVWAWGNNASGQLGFNNITTLRYRPTQVAGLPTAAKIAAGAGYSIAIDAAGNVWAWGDNSNRQLGFSNITTPYRYQPRLVPLISGVSQLAAGGSHVLALIGSDVYAWGYNGYGELGDGTQLDRATPQKIIFPTATAVVAIAAGAAHSVAIDSLGNVWTWGYNLGDQLGYDTGSKSYQATPRMIQTAADGTPFTGIAQIVFIGGNHTIVKKTDGTYWAWGYNGYGQLGIGTTTNQLAPVQITIP</sequence>
<dbReference type="PRINTS" id="PR00633">
    <property type="entry name" value="RCCNDNSATION"/>
</dbReference>
<evidence type="ECO:0000256" key="1">
    <source>
        <dbReference type="ARBA" id="ARBA00022658"/>
    </source>
</evidence>
<dbReference type="InterPro" id="IPR058923">
    <property type="entry name" value="RCC1-like_dom"/>
</dbReference>
<dbReference type="PANTHER" id="PTHR45982:SF1">
    <property type="entry name" value="REGULATOR OF CHROMOSOME CONDENSATION"/>
    <property type="match status" value="1"/>
</dbReference>
<evidence type="ECO:0000313" key="6">
    <source>
        <dbReference type="Proteomes" id="UP001317705"/>
    </source>
</evidence>
<protein>
    <recommendedName>
        <fullName evidence="4">RCC1-like domain-containing protein</fullName>
    </recommendedName>
</protein>
<feature type="signal peptide" evidence="3">
    <location>
        <begin position="1"/>
        <end position="18"/>
    </location>
</feature>
<dbReference type="Pfam" id="PF00415">
    <property type="entry name" value="RCC1"/>
    <property type="match status" value="1"/>
</dbReference>
<dbReference type="Pfam" id="PF25390">
    <property type="entry name" value="WD40_RLD"/>
    <property type="match status" value="1"/>
</dbReference>
<dbReference type="EMBL" id="AP027151">
    <property type="protein sequence ID" value="BDV42530.1"/>
    <property type="molecule type" value="Genomic_DNA"/>
</dbReference>